<accession>W6S0P7</accession>
<name>W6S0P7_9CLOT</name>
<dbReference type="Proteomes" id="UP000019426">
    <property type="component" value="Chromosome M2/40_rep1"/>
</dbReference>
<dbReference type="AlphaFoldDB" id="W6S0P7"/>
<evidence type="ECO:0000313" key="3">
    <source>
        <dbReference type="Proteomes" id="UP000019426"/>
    </source>
</evidence>
<dbReference type="Pfam" id="PF05857">
    <property type="entry name" value="TraX"/>
    <property type="match status" value="1"/>
</dbReference>
<keyword evidence="3" id="KW-1185">Reference proteome</keyword>
<feature type="transmembrane region" description="Helical" evidence="1">
    <location>
        <begin position="15"/>
        <end position="33"/>
    </location>
</feature>
<dbReference type="EMBL" id="HG917868">
    <property type="protein sequence ID" value="CDM69404.1"/>
    <property type="molecule type" value="Genomic_DNA"/>
</dbReference>
<protein>
    <submittedName>
        <fullName evidence="2">Putative membrane protein</fullName>
    </submittedName>
</protein>
<evidence type="ECO:0000313" key="2">
    <source>
        <dbReference type="EMBL" id="CDM69404.1"/>
    </source>
</evidence>
<dbReference type="PATRIC" id="fig|1216932.3.peg.2245"/>
<keyword evidence="1" id="KW-0812">Transmembrane</keyword>
<evidence type="ECO:0000256" key="1">
    <source>
        <dbReference type="SAM" id="Phobius"/>
    </source>
</evidence>
<dbReference type="KEGG" id="clt:CM240_2262"/>
<dbReference type="HOGENOM" id="CLU_2421727_0_0_9"/>
<organism evidence="2 3">
    <name type="scientific">Clostridium bornimense</name>
    <dbReference type="NCBI Taxonomy" id="1216932"/>
    <lineage>
        <taxon>Bacteria</taxon>
        <taxon>Bacillati</taxon>
        <taxon>Bacillota</taxon>
        <taxon>Clostridia</taxon>
        <taxon>Eubacteriales</taxon>
        <taxon>Clostridiaceae</taxon>
        <taxon>Clostridium</taxon>
    </lineage>
</organism>
<dbReference type="InterPro" id="IPR008875">
    <property type="entry name" value="TraX"/>
</dbReference>
<gene>
    <name evidence="2" type="ORF">CM240_2262</name>
</gene>
<keyword evidence="1" id="KW-1133">Transmembrane helix</keyword>
<feature type="transmembrane region" description="Helical" evidence="1">
    <location>
        <begin position="71"/>
        <end position="90"/>
    </location>
</feature>
<proteinExistence type="predicted"/>
<reference evidence="2 3" key="1">
    <citation type="submission" date="2013-11" db="EMBL/GenBank/DDBJ databases">
        <title>Complete genome sequence of Clostridum sp. M2/40.</title>
        <authorList>
            <person name="Wibberg D."/>
            <person name="Puehler A."/>
            <person name="Schlueter A."/>
        </authorList>
    </citation>
    <scope>NUCLEOTIDE SEQUENCE [LARGE SCALE GENOMIC DNA]</scope>
    <source>
        <strain evidence="3">M2/40</strain>
    </source>
</reference>
<dbReference type="RefSeq" id="WP_051483815.1">
    <property type="nucleotide sequence ID" value="NZ_HG917868.1"/>
</dbReference>
<dbReference type="OrthoDB" id="9781069at2"/>
<sequence length="91" mass="10733">MNKFEVKVGLDRQQLKYIAVMTMIIDHIAMYFISVTNLLYMLCRVIGRITAPIMCYFLVEGFQYTSSKKKICYKAIYLCYYFTISICILLL</sequence>
<keyword evidence="1" id="KW-0472">Membrane</keyword>